<proteinExistence type="inferred from homology"/>
<dbReference type="Pfam" id="PF00011">
    <property type="entry name" value="HSP20"/>
    <property type="match status" value="1"/>
</dbReference>
<dbReference type="InterPro" id="IPR002068">
    <property type="entry name" value="A-crystallin/Hsp20_dom"/>
</dbReference>
<dbReference type="Gene3D" id="2.60.40.790">
    <property type="match status" value="1"/>
</dbReference>
<reference evidence="5" key="1">
    <citation type="submission" date="2016-10" db="EMBL/GenBank/DDBJ databases">
        <authorList>
            <person name="Varghese N."/>
            <person name="Submissions S."/>
        </authorList>
    </citation>
    <scope>NUCLEOTIDE SEQUENCE [LARGE SCALE GENOMIC DNA]</scope>
    <source>
        <strain evidence="5">DSM 23920</strain>
    </source>
</reference>
<dbReference type="SUPFAM" id="SSF49764">
    <property type="entry name" value="HSP20-like chaperones"/>
    <property type="match status" value="1"/>
</dbReference>
<gene>
    <name evidence="4" type="ORF">SAMN05660909_05511</name>
</gene>
<protein>
    <submittedName>
        <fullName evidence="4">HSP20 family protein</fullName>
    </submittedName>
</protein>
<evidence type="ECO:0000256" key="2">
    <source>
        <dbReference type="RuleBase" id="RU003616"/>
    </source>
</evidence>
<accession>A0A1H4GME3</accession>
<name>A0A1H4GME3_9BACT</name>
<dbReference type="InterPro" id="IPR008978">
    <property type="entry name" value="HSP20-like_chaperone"/>
</dbReference>
<evidence type="ECO:0000259" key="3">
    <source>
        <dbReference type="PROSITE" id="PS01031"/>
    </source>
</evidence>
<dbReference type="PROSITE" id="PS01031">
    <property type="entry name" value="SHSP"/>
    <property type="match status" value="1"/>
</dbReference>
<evidence type="ECO:0000313" key="4">
    <source>
        <dbReference type="EMBL" id="SEB10677.1"/>
    </source>
</evidence>
<dbReference type="STRING" id="408074.SAMN05660909_05511"/>
<dbReference type="CDD" id="cd06464">
    <property type="entry name" value="ACD_sHsps-like"/>
    <property type="match status" value="1"/>
</dbReference>
<dbReference type="InterPro" id="IPR031107">
    <property type="entry name" value="Small_HSP"/>
</dbReference>
<keyword evidence="5" id="KW-1185">Reference proteome</keyword>
<dbReference type="EMBL" id="FNRL01000046">
    <property type="protein sequence ID" value="SEB10677.1"/>
    <property type="molecule type" value="Genomic_DNA"/>
</dbReference>
<organism evidence="4 5">
    <name type="scientific">Chitinophaga terrae</name>
    <name type="common">ex Kim and Jung 2007</name>
    <dbReference type="NCBI Taxonomy" id="408074"/>
    <lineage>
        <taxon>Bacteria</taxon>
        <taxon>Pseudomonadati</taxon>
        <taxon>Bacteroidota</taxon>
        <taxon>Chitinophagia</taxon>
        <taxon>Chitinophagales</taxon>
        <taxon>Chitinophagaceae</taxon>
        <taxon>Chitinophaga</taxon>
    </lineage>
</organism>
<comment type="similarity">
    <text evidence="1 2">Belongs to the small heat shock protein (HSP20) family.</text>
</comment>
<dbReference type="OrthoDB" id="9814487at2"/>
<evidence type="ECO:0000313" key="5">
    <source>
        <dbReference type="Proteomes" id="UP000199656"/>
    </source>
</evidence>
<dbReference type="PANTHER" id="PTHR11527">
    <property type="entry name" value="HEAT-SHOCK PROTEIN 20 FAMILY MEMBER"/>
    <property type="match status" value="1"/>
</dbReference>
<sequence length="150" mass="17299">MTSLSLNKRNTVNPAIAEDFFKPWKEWVRSFYNDQDWNTLTIPAVNITEDKDNYKLSMAAPGMKKENFHIGINGNVLTISAEKEIEKEEKNGKLGRQEFNYSSFSRSFNIPDTISKDKIEARYEDGILKLKLPKNEDAKKNGRNIQIPVK</sequence>
<evidence type="ECO:0000256" key="1">
    <source>
        <dbReference type="PROSITE-ProRule" id="PRU00285"/>
    </source>
</evidence>
<dbReference type="RefSeq" id="WP_089766126.1">
    <property type="nucleotide sequence ID" value="NZ_BKAT01000069.1"/>
</dbReference>
<dbReference type="Proteomes" id="UP000199656">
    <property type="component" value="Unassembled WGS sequence"/>
</dbReference>
<feature type="domain" description="SHSP" evidence="3">
    <location>
        <begin position="36"/>
        <end position="150"/>
    </location>
</feature>
<dbReference type="AlphaFoldDB" id="A0A1H4GME3"/>